<evidence type="ECO:0000313" key="3">
    <source>
        <dbReference type="EMBL" id="MBH9552071.1"/>
    </source>
</evidence>
<dbReference type="InterPro" id="IPR020945">
    <property type="entry name" value="DMSO/NO3_reduct_chaperone"/>
</dbReference>
<dbReference type="GO" id="GO:0051082">
    <property type="term" value="F:unfolded protein binding"/>
    <property type="evidence" value="ECO:0007669"/>
    <property type="project" value="InterPro"/>
</dbReference>
<dbReference type="GO" id="GO:0016530">
    <property type="term" value="F:metallochaperone activity"/>
    <property type="evidence" value="ECO:0007669"/>
    <property type="project" value="TreeGrafter"/>
</dbReference>
<dbReference type="NCBIfam" id="TIGR00684">
    <property type="entry name" value="narJ"/>
    <property type="match status" value="1"/>
</dbReference>
<gene>
    <name evidence="3" type="primary">narJ</name>
    <name evidence="3" type="ORF">I7X43_04325</name>
</gene>
<evidence type="ECO:0000313" key="4">
    <source>
        <dbReference type="Proteomes" id="UP000620139"/>
    </source>
</evidence>
<dbReference type="PANTHER" id="PTHR43680:SF2">
    <property type="entry name" value="NITRATE REDUCTASE MOLYBDENUM COFACTOR ASSEMBLY CHAPERONE NARJ"/>
    <property type="match status" value="1"/>
</dbReference>
<dbReference type="Gene3D" id="1.10.3480.10">
    <property type="entry name" value="TorD-like"/>
    <property type="match status" value="1"/>
</dbReference>
<keyword evidence="1" id="KW-0534">Nitrate assimilation</keyword>
<dbReference type="SUPFAM" id="SSF89155">
    <property type="entry name" value="TorD-like"/>
    <property type="match status" value="1"/>
</dbReference>
<feature type="region of interest" description="Disordered" evidence="2">
    <location>
        <begin position="190"/>
        <end position="224"/>
    </location>
</feature>
<dbReference type="GO" id="GO:0042128">
    <property type="term" value="P:nitrate assimilation"/>
    <property type="evidence" value="ECO:0007669"/>
    <property type="project" value="UniProtKB-KW"/>
</dbReference>
<dbReference type="EMBL" id="JAEDAL010000001">
    <property type="protein sequence ID" value="MBH9552071.1"/>
    <property type="molecule type" value="Genomic_DNA"/>
</dbReference>
<dbReference type="PANTHER" id="PTHR43680">
    <property type="entry name" value="NITRATE REDUCTASE MOLYBDENUM COFACTOR ASSEMBLY CHAPERONE"/>
    <property type="match status" value="1"/>
</dbReference>
<dbReference type="Pfam" id="PF02613">
    <property type="entry name" value="Nitrate_red_del"/>
    <property type="match status" value="1"/>
</dbReference>
<dbReference type="AlphaFoldDB" id="A0A931IV17"/>
<dbReference type="Proteomes" id="UP000620139">
    <property type="component" value="Unassembled WGS sequence"/>
</dbReference>
<evidence type="ECO:0000256" key="2">
    <source>
        <dbReference type="SAM" id="MobiDB-lite"/>
    </source>
</evidence>
<keyword evidence="4" id="KW-1185">Reference proteome</keyword>
<dbReference type="RefSeq" id="WP_198099651.1">
    <property type="nucleotide sequence ID" value="NZ_JAEDAL010000001.1"/>
</dbReference>
<name>A0A931IV17_9BURK</name>
<proteinExistence type="predicted"/>
<sequence>MALPSKMVHSLRVLARLVRYPDQAVRDLLPELQAALRAEAALGAARLREIDALIDHLLSADPLKVEAEFVEQFDRGRRTALYLFEHVHGDSRDRGQAMVDLIKTYEEAGLMMDPGELPDHLPVVLEYASTQPPEAARAFLGELSHILKAIHTALVERRSPYASVLAAVLDLAGEATEAVALAPEPAMDEAWQEPEPFGGCNSKGQTGPQPIQIHRRKAGEGARA</sequence>
<accession>A0A931IV17</accession>
<protein>
    <submittedName>
        <fullName evidence="3">Nitrate reductase molybdenum cofactor assembly chaperone</fullName>
    </submittedName>
</protein>
<dbReference type="InterPro" id="IPR036411">
    <property type="entry name" value="TorD-like_sf"/>
</dbReference>
<comment type="caution">
    <text evidence="3">The sequence shown here is derived from an EMBL/GenBank/DDBJ whole genome shotgun (WGS) entry which is preliminary data.</text>
</comment>
<organism evidence="3 4">
    <name type="scientific">Inhella gelatinilytica</name>
    <dbReference type="NCBI Taxonomy" id="2795030"/>
    <lineage>
        <taxon>Bacteria</taxon>
        <taxon>Pseudomonadati</taxon>
        <taxon>Pseudomonadota</taxon>
        <taxon>Betaproteobacteria</taxon>
        <taxon>Burkholderiales</taxon>
        <taxon>Sphaerotilaceae</taxon>
        <taxon>Inhella</taxon>
    </lineage>
</organism>
<reference evidence="3" key="1">
    <citation type="submission" date="2020-12" db="EMBL/GenBank/DDBJ databases">
        <title>The genome sequence of Inhella sp. 4Y17.</title>
        <authorList>
            <person name="Liu Y."/>
        </authorList>
    </citation>
    <scope>NUCLEOTIDE SEQUENCE</scope>
    <source>
        <strain evidence="3">4Y10</strain>
    </source>
</reference>
<dbReference type="InterPro" id="IPR003765">
    <property type="entry name" value="NO3_reductase_chaperone_NarJ"/>
</dbReference>
<dbReference type="GO" id="GO:0051131">
    <property type="term" value="P:chaperone-mediated protein complex assembly"/>
    <property type="evidence" value="ECO:0007669"/>
    <property type="project" value="InterPro"/>
</dbReference>
<evidence type="ECO:0000256" key="1">
    <source>
        <dbReference type="ARBA" id="ARBA00023063"/>
    </source>
</evidence>